<dbReference type="RefSeq" id="WP_349497269.1">
    <property type="nucleotide sequence ID" value="NZ_BSSG01000002.1"/>
</dbReference>
<reference evidence="3" key="1">
    <citation type="submission" date="2016-10" db="EMBL/GenBank/DDBJ databases">
        <authorList>
            <person name="Varghese N."/>
            <person name="Submissions S."/>
        </authorList>
    </citation>
    <scope>NUCLEOTIDE SEQUENCE [LARGE SCALE GENOMIC DNA]</scope>
    <source>
        <strain evidence="3">JCM 2783</strain>
    </source>
</reference>
<accession>A0A1I1TK13</accession>
<evidence type="ECO:0000313" key="2">
    <source>
        <dbReference type="EMBL" id="SFD56743.1"/>
    </source>
</evidence>
<dbReference type="Gene3D" id="3.20.20.450">
    <property type="entry name" value="EAL domain"/>
    <property type="match status" value="1"/>
</dbReference>
<sequence length="271" mass="30180">MPSMFAERPMMGLDAMSASKLAADEARVRYFYEQLQCGRFHLAFQPVRSATDIQRSLYSEGLLRSEGEPLGFNPFALLERRHAMRRLDHFVLDAVVGLLQANPMLTLGCNVSAQSARIDYHWELMLQRLVDADLAARLVIEITESSAPCGHDQAVEFVHQLRSTGCHVAIDDFGAGFATLAFIQDAQPDIIKIDQGYVQRARRSALHARTLRHLVGLCNTLATHVVVEGIETTDDLAISRDCEAQWVQGFLFARPQKLIEGLDMPCVLKGA</sequence>
<evidence type="ECO:0000259" key="1">
    <source>
        <dbReference type="PROSITE" id="PS50883"/>
    </source>
</evidence>
<proteinExistence type="predicted"/>
<feature type="domain" description="EAL" evidence="1">
    <location>
        <begin position="21"/>
        <end position="269"/>
    </location>
</feature>
<organism evidence="2 3">
    <name type="scientific">Pseudomonas straminea</name>
    <dbReference type="NCBI Taxonomy" id="47882"/>
    <lineage>
        <taxon>Bacteria</taxon>
        <taxon>Pseudomonadati</taxon>
        <taxon>Pseudomonadota</taxon>
        <taxon>Gammaproteobacteria</taxon>
        <taxon>Pseudomonadales</taxon>
        <taxon>Pseudomonadaceae</taxon>
        <taxon>Phytopseudomonas</taxon>
    </lineage>
</organism>
<dbReference type="Pfam" id="PF00563">
    <property type="entry name" value="EAL"/>
    <property type="match status" value="1"/>
</dbReference>
<dbReference type="GO" id="GO:0071111">
    <property type="term" value="F:cyclic-guanylate-specific phosphodiesterase activity"/>
    <property type="evidence" value="ECO:0007669"/>
    <property type="project" value="InterPro"/>
</dbReference>
<name>A0A1I1TK13_PSEOC</name>
<dbReference type="SUPFAM" id="SSF141868">
    <property type="entry name" value="EAL domain-like"/>
    <property type="match status" value="1"/>
</dbReference>
<evidence type="ECO:0000313" key="3">
    <source>
        <dbReference type="Proteomes" id="UP000243950"/>
    </source>
</evidence>
<gene>
    <name evidence="2" type="ORF">SAMN05216372_102467</name>
</gene>
<dbReference type="Proteomes" id="UP000243950">
    <property type="component" value="Unassembled WGS sequence"/>
</dbReference>
<dbReference type="AlphaFoldDB" id="A0A1I1TK13"/>
<dbReference type="EMBL" id="FOMO01000002">
    <property type="protein sequence ID" value="SFD56743.1"/>
    <property type="molecule type" value="Genomic_DNA"/>
</dbReference>
<protein>
    <submittedName>
        <fullName evidence="2">EAL domain, c-di-GMP-specific phosphodiesterase class I (Or its enzymatically inactive variant)</fullName>
    </submittedName>
</protein>
<dbReference type="PANTHER" id="PTHR33121">
    <property type="entry name" value="CYCLIC DI-GMP PHOSPHODIESTERASE PDEF"/>
    <property type="match status" value="1"/>
</dbReference>
<dbReference type="PANTHER" id="PTHR33121:SF23">
    <property type="entry name" value="CYCLIC DI-GMP PHOSPHODIESTERASE PDEB"/>
    <property type="match status" value="1"/>
</dbReference>
<dbReference type="CDD" id="cd01948">
    <property type="entry name" value="EAL"/>
    <property type="match status" value="1"/>
</dbReference>
<dbReference type="SMART" id="SM00052">
    <property type="entry name" value="EAL"/>
    <property type="match status" value="1"/>
</dbReference>
<dbReference type="InterPro" id="IPR001633">
    <property type="entry name" value="EAL_dom"/>
</dbReference>
<dbReference type="InterPro" id="IPR035919">
    <property type="entry name" value="EAL_sf"/>
</dbReference>
<dbReference type="PROSITE" id="PS50883">
    <property type="entry name" value="EAL"/>
    <property type="match status" value="1"/>
</dbReference>
<dbReference type="InterPro" id="IPR050706">
    <property type="entry name" value="Cyclic-di-GMP_PDE-like"/>
</dbReference>
<keyword evidence="3" id="KW-1185">Reference proteome</keyword>